<evidence type="ECO:0000313" key="2">
    <source>
        <dbReference type="EMBL" id="MCV9386233.1"/>
    </source>
</evidence>
<dbReference type="RefSeq" id="WP_264137018.1">
    <property type="nucleotide sequence ID" value="NZ_JAOYOD010000001.1"/>
</dbReference>
<dbReference type="EMBL" id="JAOYOD010000001">
    <property type="protein sequence ID" value="MCV9386233.1"/>
    <property type="molecule type" value="Genomic_DNA"/>
</dbReference>
<dbReference type="Proteomes" id="UP001300692">
    <property type="component" value="Unassembled WGS sequence"/>
</dbReference>
<evidence type="ECO:0000313" key="3">
    <source>
        <dbReference type="Proteomes" id="UP001300692"/>
    </source>
</evidence>
<keyword evidence="3" id="KW-1185">Reference proteome</keyword>
<evidence type="ECO:0000256" key="1">
    <source>
        <dbReference type="SAM" id="SignalP"/>
    </source>
</evidence>
<sequence length="202" mass="23575">MRLILASILYLAFLSPLVAQDFSTRLWHKGWAVTMDGDTLRGDIKYDMEVNTIQILSDDKVYTYNSKKVMYVEFFDSLLKSYRQFYSIPYNVTGDFRAPILFEVLYEGPTTLLAREKIVLETDPYSQSYYYTGPGTTRERLSLTFFFAFKDGSIERYSGKKGELYAILDDHPGQLKDYIKKNKLDVNEVRDLVRIMAFYNSI</sequence>
<proteinExistence type="predicted"/>
<feature type="chain" id="PRO_5046074946" description="DUF4468 domain-containing protein" evidence="1">
    <location>
        <begin position="20"/>
        <end position="202"/>
    </location>
</feature>
<protein>
    <recommendedName>
        <fullName evidence="4">DUF4468 domain-containing protein</fullName>
    </recommendedName>
</protein>
<evidence type="ECO:0008006" key="4">
    <source>
        <dbReference type="Google" id="ProtNLM"/>
    </source>
</evidence>
<comment type="caution">
    <text evidence="2">The sequence shown here is derived from an EMBL/GenBank/DDBJ whole genome shotgun (WGS) entry which is preliminary data.</text>
</comment>
<reference evidence="2 3" key="1">
    <citation type="submission" date="2022-10" db="EMBL/GenBank/DDBJ databases">
        <title>Comparative genomics and taxonomic characterization of three novel marine species of genus Reichenbachiella exhibiting antioxidant and polysaccharide degradation activities.</title>
        <authorList>
            <person name="Muhammad N."/>
            <person name="Lee Y.-J."/>
            <person name="Ko J."/>
            <person name="Kim S.-G."/>
        </authorList>
    </citation>
    <scope>NUCLEOTIDE SEQUENCE [LARGE SCALE GENOMIC DNA]</scope>
    <source>
        <strain evidence="2 3">ABR2-5</strain>
    </source>
</reference>
<accession>A0ABT3CSK4</accession>
<gene>
    <name evidence="2" type="ORF">N7U62_06130</name>
</gene>
<name>A0ABT3CSK4_9BACT</name>
<keyword evidence="1" id="KW-0732">Signal</keyword>
<feature type="signal peptide" evidence="1">
    <location>
        <begin position="1"/>
        <end position="19"/>
    </location>
</feature>
<organism evidence="2 3">
    <name type="scientific">Reichenbachiella ulvae</name>
    <dbReference type="NCBI Taxonomy" id="2980104"/>
    <lineage>
        <taxon>Bacteria</taxon>
        <taxon>Pseudomonadati</taxon>
        <taxon>Bacteroidota</taxon>
        <taxon>Cytophagia</taxon>
        <taxon>Cytophagales</taxon>
        <taxon>Reichenbachiellaceae</taxon>
        <taxon>Reichenbachiella</taxon>
    </lineage>
</organism>